<dbReference type="AlphaFoldDB" id="A0A2H4TZ22"/>
<dbReference type="EMBL" id="CP024978">
    <property type="protein sequence ID" value="ATZ34767.1"/>
    <property type="molecule type" value="Genomic_DNA"/>
</dbReference>
<dbReference type="PIRSF" id="PIRSF004440">
    <property type="entry name" value="GpP"/>
    <property type="match status" value="1"/>
</dbReference>
<protein>
    <submittedName>
        <fullName evidence="4">Tail protein</fullName>
    </submittedName>
</protein>
<dbReference type="InterPro" id="IPR053982">
    <property type="entry name" value="Gp44/GpP-like_C"/>
</dbReference>
<dbReference type="InterPro" id="IPR026276">
    <property type="entry name" value="Baseplate_GpP"/>
</dbReference>
<feature type="domain" description="Baseplate hub protein gp44-like N-terminal" evidence="1">
    <location>
        <begin position="10"/>
        <end position="95"/>
    </location>
</feature>
<dbReference type="Gene3D" id="3.30.1920.10">
    <property type="entry name" value="Baseplate protein-like domains - 2 layer sandwich fold"/>
    <property type="match status" value="1"/>
</dbReference>
<feature type="domain" description="Baseplate hub protein gp44/GpP-like C-terminal" evidence="2">
    <location>
        <begin position="264"/>
        <end position="346"/>
    </location>
</feature>
<dbReference type="Gene3D" id="3.55.50.10">
    <property type="entry name" value="Baseplate protein-like domains"/>
    <property type="match status" value="1"/>
</dbReference>
<name>A0A2H4TZ22_ECOLX</name>
<feature type="domain" description="Baseplate hub protein gp44/GpP-like second" evidence="3">
    <location>
        <begin position="97"/>
        <end position="180"/>
    </location>
</feature>
<evidence type="ECO:0000259" key="2">
    <source>
        <dbReference type="Pfam" id="PF21929"/>
    </source>
</evidence>
<dbReference type="Pfam" id="PF21929">
    <property type="entry name" value="GpP_4th"/>
    <property type="match status" value="1"/>
</dbReference>
<dbReference type="SUPFAM" id="SSF69279">
    <property type="entry name" value="Phage tail proteins"/>
    <property type="match status" value="2"/>
</dbReference>
<organism evidence="4 5">
    <name type="scientific">Escherichia coli</name>
    <dbReference type="NCBI Taxonomy" id="562"/>
    <lineage>
        <taxon>Bacteria</taxon>
        <taxon>Pseudomonadati</taxon>
        <taxon>Pseudomonadota</taxon>
        <taxon>Gammaproteobacteria</taxon>
        <taxon>Enterobacterales</taxon>
        <taxon>Enterobacteriaceae</taxon>
        <taxon>Escherichia</taxon>
    </lineage>
</organism>
<sequence length="361" mass="40437">MSTDNDQDIVSLTVGGKIIEGWDSVRVTRGIERFPSDFDLGLMDYFPGSDQKQLVKEGMPCQVKLGNDLVVTGYVDDWSPAISRSRHEVRASGRSKCADLVDCSAEWPNNVINNSNALDIASRLASHYNIGVSTDVDDLVKVPQFSLNWGESPQEILDRVSRWSALLYYDQPDGNLFLTRVGTKRAASGIAEGVNIEQAYYRRSMADRFSDYVGVSMSISPIAGFSPDTAYDSVTLATARDPEAASMRYRKRIIIVESTLMASQQAQRAIDWEMNRRYGRSRQLTVTIDSWRDKSGKLWEPNTLIPVNIPSLQLPDTELLIAEVTYIRDSDGTHARLYLMPPEAFAVQPYAFYQQIPGLNQ</sequence>
<evidence type="ECO:0000259" key="3">
    <source>
        <dbReference type="Pfam" id="PF22255"/>
    </source>
</evidence>
<evidence type="ECO:0000313" key="5">
    <source>
        <dbReference type="Proteomes" id="UP000236551"/>
    </source>
</evidence>
<dbReference type="InterPro" id="IPR049354">
    <property type="entry name" value="GpP-like_N"/>
</dbReference>
<dbReference type="Pfam" id="PF21683">
    <property type="entry name" value="GpP-like_1st"/>
    <property type="match status" value="1"/>
</dbReference>
<accession>A0A2H4TZ22</accession>
<dbReference type="Pfam" id="PF22255">
    <property type="entry name" value="Gp44-like_2nd"/>
    <property type="match status" value="1"/>
</dbReference>
<dbReference type="InterPro" id="IPR023399">
    <property type="entry name" value="Baseplate-like_2-layer_sand"/>
</dbReference>
<dbReference type="Gene3D" id="2.30.300.10">
    <property type="entry name" value="Baseplate protein-like domain - beta roll fold"/>
    <property type="match status" value="1"/>
</dbReference>
<dbReference type="InterPro" id="IPR053981">
    <property type="entry name" value="Gp44/GpP-like_2nd"/>
</dbReference>
<dbReference type="Proteomes" id="UP000236551">
    <property type="component" value="Chromosome"/>
</dbReference>
<evidence type="ECO:0000259" key="1">
    <source>
        <dbReference type="Pfam" id="PF21683"/>
    </source>
</evidence>
<evidence type="ECO:0000313" key="4">
    <source>
        <dbReference type="EMBL" id="ATZ34767.1"/>
    </source>
</evidence>
<proteinExistence type="predicted"/>
<gene>
    <name evidence="4" type="ORF">CV83915_04501</name>
</gene>
<reference evidence="4 5" key="1">
    <citation type="submission" date="2017-11" db="EMBL/GenBank/DDBJ databases">
        <title>Escherichia coli CV839-15 Genome sequencing and assembly.</title>
        <authorList>
            <person name="Li Z."/>
            <person name="Song N."/>
            <person name="Li W."/>
            <person name="Philip H.R."/>
            <person name="Bu Z."/>
            <person name="Siguo L."/>
        </authorList>
    </citation>
    <scope>NUCLEOTIDE SEQUENCE [LARGE SCALE GENOMIC DNA]</scope>
    <source>
        <strain evidence="4 5">CV839-15</strain>
    </source>
</reference>
<dbReference type="RefSeq" id="WP_000102291.1">
    <property type="nucleotide sequence ID" value="NZ_CABVNY010000023.1"/>
</dbReference>